<keyword evidence="3" id="KW-1185">Reference proteome</keyword>
<accession>A0A9W6SZG9</accession>
<sequence>MGSIDWKLIDHKLFNILRTAFHQIVSANVLPLASTTNEQVEEAPIIQTQPQLQISEDKSKGNNTSVSSITSNASTRSKLEFIRSTISSSSHSHSRPYSKTGLRRGKRKFSAFELERSINHGSNGNSFMSLNSNAGTTMRSFMSGNGTAVGNSSFGSLTSEKEVDLISKRKRRVDELMKLTEGI</sequence>
<evidence type="ECO:0000313" key="3">
    <source>
        <dbReference type="Proteomes" id="UP001165063"/>
    </source>
</evidence>
<dbReference type="EMBL" id="BSXU01009035">
    <property type="protein sequence ID" value="GME67953.1"/>
    <property type="molecule type" value="Genomic_DNA"/>
</dbReference>
<evidence type="ECO:0000313" key="2">
    <source>
        <dbReference type="EMBL" id="GME67953.1"/>
    </source>
</evidence>
<feature type="compositionally biased region" description="Polar residues" evidence="1">
    <location>
        <begin position="61"/>
        <end position="71"/>
    </location>
</feature>
<feature type="region of interest" description="Disordered" evidence="1">
    <location>
        <begin position="46"/>
        <end position="71"/>
    </location>
</feature>
<dbReference type="Proteomes" id="UP001165063">
    <property type="component" value="Unassembled WGS sequence"/>
</dbReference>
<organism evidence="2 3">
    <name type="scientific">Ambrosiozyma monospora</name>
    <name type="common">Yeast</name>
    <name type="synonym">Endomycopsis monosporus</name>
    <dbReference type="NCBI Taxonomy" id="43982"/>
    <lineage>
        <taxon>Eukaryota</taxon>
        <taxon>Fungi</taxon>
        <taxon>Dikarya</taxon>
        <taxon>Ascomycota</taxon>
        <taxon>Saccharomycotina</taxon>
        <taxon>Pichiomycetes</taxon>
        <taxon>Pichiales</taxon>
        <taxon>Pichiaceae</taxon>
        <taxon>Ambrosiozyma</taxon>
    </lineage>
</organism>
<gene>
    <name evidence="2" type="ORF">Amon01_000893600</name>
</gene>
<proteinExistence type="predicted"/>
<reference evidence="2" key="1">
    <citation type="submission" date="2023-04" db="EMBL/GenBank/DDBJ databases">
        <title>Ambrosiozyma monospora NBRC 1965.</title>
        <authorList>
            <person name="Ichikawa N."/>
            <person name="Sato H."/>
            <person name="Tonouchi N."/>
        </authorList>
    </citation>
    <scope>NUCLEOTIDE SEQUENCE</scope>
    <source>
        <strain evidence="2">NBRC 1965</strain>
    </source>
</reference>
<name>A0A9W6SZG9_AMBMO</name>
<comment type="caution">
    <text evidence="2">The sequence shown here is derived from an EMBL/GenBank/DDBJ whole genome shotgun (WGS) entry which is preliminary data.</text>
</comment>
<protein>
    <submittedName>
        <fullName evidence="2">Unnamed protein product</fullName>
    </submittedName>
</protein>
<dbReference type="AlphaFoldDB" id="A0A9W6SZG9"/>
<evidence type="ECO:0000256" key="1">
    <source>
        <dbReference type="SAM" id="MobiDB-lite"/>
    </source>
</evidence>